<dbReference type="GeneID" id="106810139"/>
<dbReference type="PANTHER" id="PTHR31751:SF7">
    <property type="entry name" value="THAP-TYPE DOMAIN-CONTAINING PROTEIN"/>
    <property type="match status" value="1"/>
</dbReference>
<keyword evidence="1" id="KW-1185">Reference proteome</keyword>
<dbReference type="RefSeq" id="XP_014668906.1">
    <property type="nucleotide sequence ID" value="XM_014813420.1"/>
</dbReference>
<organism evidence="1 2">
    <name type="scientific">Priapulus caudatus</name>
    <name type="common">Priapulid worm</name>
    <dbReference type="NCBI Taxonomy" id="37621"/>
    <lineage>
        <taxon>Eukaryota</taxon>
        <taxon>Metazoa</taxon>
        <taxon>Ecdysozoa</taxon>
        <taxon>Scalidophora</taxon>
        <taxon>Priapulida</taxon>
        <taxon>Priapulimorpha</taxon>
        <taxon>Priapulimorphida</taxon>
        <taxon>Priapulidae</taxon>
        <taxon>Priapulus</taxon>
    </lineage>
</organism>
<accession>A0ABM1E9N5</accession>
<dbReference type="PANTHER" id="PTHR31751">
    <property type="entry name" value="SI:CH211-108C17.2-RELATED-RELATED"/>
    <property type="match status" value="1"/>
</dbReference>
<gene>
    <name evidence="2" type="primary">LOC106810139</name>
</gene>
<proteinExistence type="predicted"/>
<evidence type="ECO:0000313" key="1">
    <source>
        <dbReference type="Proteomes" id="UP000695022"/>
    </source>
</evidence>
<name>A0ABM1E9N5_PRICU</name>
<sequence length="119" mass="13610">MACADSHAILDVEIVDVREADLRSPNMEIIGMKRALDFLKEKLRISEVVTDHHPQITAYLRRSEPQITHQLDVWHASKNLAKKITAVGINCTYSFYSIIQLALQLGWLLHFFGLNCISY</sequence>
<protein>
    <submittedName>
        <fullName evidence="2">Uncharacterized protein LOC106810139</fullName>
    </submittedName>
</protein>
<reference evidence="2" key="1">
    <citation type="submission" date="2025-08" db="UniProtKB">
        <authorList>
            <consortium name="RefSeq"/>
        </authorList>
    </citation>
    <scope>IDENTIFICATION</scope>
</reference>
<evidence type="ECO:0000313" key="2">
    <source>
        <dbReference type="RefSeq" id="XP_014668906.1"/>
    </source>
</evidence>
<dbReference type="Proteomes" id="UP000695022">
    <property type="component" value="Unplaced"/>
</dbReference>